<feature type="compositionally biased region" description="Basic and acidic residues" evidence="2">
    <location>
        <begin position="244"/>
        <end position="255"/>
    </location>
</feature>
<feature type="compositionally biased region" description="Basic residues" evidence="2">
    <location>
        <begin position="232"/>
        <end position="241"/>
    </location>
</feature>
<dbReference type="PANTHER" id="PTHR23247">
    <property type="entry name" value="NY-REN-41 ANTIGEN L15 -RELATED"/>
    <property type="match status" value="1"/>
</dbReference>
<reference evidence="5" key="1">
    <citation type="submission" date="2013-09" db="EMBL/GenBank/DDBJ databases">
        <title>The Genome Sequence of Anopheles maculatus species B.</title>
        <authorList>
            <consortium name="The Broad Institute Genomics Platform"/>
            <person name="Neafsey D.E."/>
            <person name="Besansky N."/>
            <person name="Howell P."/>
            <person name="Walton C."/>
            <person name="Young S.K."/>
            <person name="Zeng Q."/>
            <person name="Gargeya S."/>
            <person name="Fitzgerald M."/>
            <person name="Haas B."/>
            <person name="Abouelleil A."/>
            <person name="Allen A.W."/>
            <person name="Alvarado L."/>
            <person name="Arachchi H.M."/>
            <person name="Berlin A.M."/>
            <person name="Chapman S.B."/>
            <person name="Gainer-Dewar J."/>
            <person name="Goldberg J."/>
            <person name="Griggs A."/>
            <person name="Gujja S."/>
            <person name="Hansen M."/>
            <person name="Howarth C."/>
            <person name="Imamovic A."/>
            <person name="Ireland A."/>
            <person name="Larimer J."/>
            <person name="McCowan C."/>
            <person name="Murphy C."/>
            <person name="Pearson M."/>
            <person name="Poon T.W."/>
            <person name="Priest M."/>
            <person name="Roberts A."/>
            <person name="Saif S."/>
            <person name="Shea T."/>
            <person name="Sisk P."/>
            <person name="Sykes S."/>
            <person name="Wortman J."/>
            <person name="Nusbaum C."/>
            <person name="Birren B."/>
        </authorList>
    </citation>
    <scope>NUCLEOTIDE SEQUENCE [LARGE SCALE GENOMIC DNA]</scope>
    <source>
        <strain evidence="5">maculatus3</strain>
    </source>
</reference>
<evidence type="ECO:0000313" key="5">
    <source>
        <dbReference type="Proteomes" id="UP000075901"/>
    </source>
</evidence>
<dbReference type="EnsemblMetazoa" id="AMAM013499-RA">
    <property type="protein sequence ID" value="AMAM013499-PA"/>
    <property type="gene ID" value="AMAM013499"/>
</dbReference>
<feature type="region of interest" description="Disordered" evidence="2">
    <location>
        <begin position="231"/>
        <end position="255"/>
    </location>
</feature>
<dbReference type="InterPro" id="IPR045323">
    <property type="entry name" value="CCDC34"/>
</dbReference>
<feature type="region of interest" description="Disordered" evidence="2">
    <location>
        <begin position="110"/>
        <end position="158"/>
    </location>
</feature>
<evidence type="ECO:0000256" key="1">
    <source>
        <dbReference type="SAM" id="Coils"/>
    </source>
</evidence>
<organism evidence="4 5">
    <name type="scientific">Anopheles maculatus</name>
    <dbReference type="NCBI Taxonomy" id="74869"/>
    <lineage>
        <taxon>Eukaryota</taxon>
        <taxon>Metazoa</taxon>
        <taxon>Ecdysozoa</taxon>
        <taxon>Arthropoda</taxon>
        <taxon>Hexapoda</taxon>
        <taxon>Insecta</taxon>
        <taxon>Pterygota</taxon>
        <taxon>Neoptera</taxon>
        <taxon>Endopterygota</taxon>
        <taxon>Diptera</taxon>
        <taxon>Nematocera</taxon>
        <taxon>Culicoidea</taxon>
        <taxon>Culicidae</taxon>
        <taxon>Anophelinae</taxon>
        <taxon>Anopheles</taxon>
        <taxon>Anopheles maculatus group</taxon>
    </lineage>
</organism>
<feature type="compositionally biased region" description="Acidic residues" evidence="2">
    <location>
        <begin position="41"/>
        <end position="50"/>
    </location>
</feature>
<dbReference type="VEuPathDB" id="VectorBase:AMAM013499"/>
<keyword evidence="1" id="KW-0175">Coiled coil</keyword>
<feature type="region of interest" description="Disordered" evidence="2">
    <location>
        <begin position="17"/>
        <end position="52"/>
    </location>
</feature>
<reference evidence="4" key="2">
    <citation type="submission" date="2020-05" db="UniProtKB">
        <authorList>
            <consortium name="EnsemblMetazoa"/>
        </authorList>
    </citation>
    <scope>IDENTIFICATION</scope>
    <source>
        <strain evidence="4">maculatus3</strain>
    </source>
</reference>
<evidence type="ECO:0000259" key="3">
    <source>
        <dbReference type="Pfam" id="PF13904"/>
    </source>
</evidence>
<feature type="compositionally biased region" description="Basic and acidic residues" evidence="2">
    <location>
        <begin position="17"/>
        <end position="26"/>
    </location>
</feature>
<dbReference type="PANTHER" id="PTHR23247:SF2">
    <property type="entry name" value="COILED-COIL DOMAIN-CONTAINING PROTEIN 34"/>
    <property type="match status" value="1"/>
</dbReference>
<dbReference type="InterPro" id="IPR025259">
    <property type="entry name" value="CCDC34/181"/>
</dbReference>
<name>A0A182SU69_9DIPT</name>
<protein>
    <recommendedName>
        <fullName evidence="3">Coiled-coil domain-containing protein</fullName>
    </recommendedName>
</protein>
<sequence>MNIAEATLELHSNNCARKEVKDEESNGSKAIHVSTAGWESQDSDTDDDDIDCPKVKNDEYEAELCNAFTLLSFDGIKQKANEEPEINELADESRDNSIDNDCSLLANVSKHDQEHSNNDDCDSSTDSSATLELSSGNEEEPHCFPTHGGGGDADFNSESDPMRQIIKVNVVHKRRDRDPEAYKKWLKAKNEEIRKNREQEILNHQELQRQKALEKEQRKQINQQKIQEWMERKKRSCKKNSTKPVKDKSLDTSSEHLQCDPDTKYKHWLLKVRKQEEEKRLRDLTVKQLEQKLQQEKKKISKEIYQEWLKNAKYKPKPVPLNQGPNTLRGTVSKIFINPEPWKSNCE</sequence>
<feature type="coiled-coil region" evidence="1">
    <location>
        <begin position="190"/>
        <end position="227"/>
    </location>
</feature>
<proteinExistence type="predicted"/>
<feature type="domain" description="Coiled-coil" evidence="3">
    <location>
        <begin position="180"/>
        <end position="342"/>
    </location>
</feature>
<accession>A0A182SU69</accession>
<keyword evidence="5" id="KW-1185">Reference proteome</keyword>
<dbReference type="Proteomes" id="UP000075901">
    <property type="component" value="Unassembled WGS sequence"/>
</dbReference>
<evidence type="ECO:0000313" key="4">
    <source>
        <dbReference type="EnsemblMetazoa" id="AMAM013499-PA"/>
    </source>
</evidence>
<dbReference type="Pfam" id="PF13904">
    <property type="entry name" value="CCDC34"/>
    <property type="match status" value="1"/>
</dbReference>
<dbReference type="AlphaFoldDB" id="A0A182SU69"/>
<evidence type="ECO:0000256" key="2">
    <source>
        <dbReference type="SAM" id="MobiDB-lite"/>
    </source>
</evidence>